<dbReference type="RefSeq" id="WP_345640988.1">
    <property type="nucleotide sequence ID" value="NZ_BAABEP010000002.1"/>
</dbReference>
<name>A0ABP7DZE5_9ACTN</name>
<keyword evidence="1" id="KW-0812">Transmembrane</keyword>
<sequence>MVIAVLDVLLTILLPLLMGVAITYTTPSGALFMHPAEQHLLGRSELNPVRVLPLLLPVVWQPVAGTYLLVERLFGVLVIGAIGMGLGRIGRALGGHLRRSRSGS</sequence>
<comment type="caution">
    <text evidence="2">The sequence shown here is derived from an EMBL/GenBank/DDBJ whole genome shotgun (WGS) entry which is preliminary data.</text>
</comment>
<protein>
    <recommendedName>
        <fullName evidence="4">RDD domain-containing protein</fullName>
    </recommendedName>
</protein>
<evidence type="ECO:0000313" key="2">
    <source>
        <dbReference type="EMBL" id="GAA3712114.1"/>
    </source>
</evidence>
<keyword evidence="1" id="KW-1133">Transmembrane helix</keyword>
<proteinExistence type="predicted"/>
<feature type="transmembrane region" description="Helical" evidence="1">
    <location>
        <begin position="73"/>
        <end position="94"/>
    </location>
</feature>
<accession>A0ABP7DZE5</accession>
<keyword evidence="1" id="KW-0472">Membrane</keyword>
<evidence type="ECO:0000313" key="3">
    <source>
        <dbReference type="Proteomes" id="UP001499884"/>
    </source>
</evidence>
<gene>
    <name evidence="2" type="ORF">GCM10023082_07410</name>
</gene>
<keyword evidence="3" id="KW-1185">Reference proteome</keyword>
<dbReference type="Proteomes" id="UP001499884">
    <property type="component" value="Unassembled WGS sequence"/>
</dbReference>
<evidence type="ECO:0008006" key="4">
    <source>
        <dbReference type="Google" id="ProtNLM"/>
    </source>
</evidence>
<reference evidence="3" key="1">
    <citation type="journal article" date="2019" name="Int. J. Syst. Evol. Microbiol.">
        <title>The Global Catalogue of Microorganisms (GCM) 10K type strain sequencing project: providing services to taxonomists for standard genome sequencing and annotation.</title>
        <authorList>
            <consortium name="The Broad Institute Genomics Platform"/>
            <consortium name="The Broad Institute Genome Sequencing Center for Infectious Disease"/>
            <person name="Wu L."/>
            <person name="Ma J."/>
        </authorList>
    </citation>
    <scope>NUCLEOTIDE SEQUENCE [LARGE SCALE GENOMIC DNA]</scope>
    <source>
        <strain evidence="3">JCM 30846</strain>
    </source>
</reference>
<dbReference type="EMBL" id="BAABEP010000002">
    <property type="protein sequence ID" value="GAA3712114.1"/>
    <property type="molecule type" value="Genomic_DNA"/>
</dbReference>
<evidence type="ECO:0000256" key="1">
    <source>
        <dbReference type="SAM" id="Phobius"/>
    </source>
</evidence>
<organism evidence="2 3">
    <name type="scientific">Streptomyces tremellae</name>
    <dbReference type="NCBI Taxonomy" id="1124239"/>
    <lineage>
        <taxon>Bacteria</taxon>
        <taxon>Bacillati</taxon>
        <taxon>Actinomycetota</taxon>
        <taxon>Actinomycetes</taxon>
        <taxon>Kitasatosporales</taxon>
        <taxon>Streptomycetaceae</taxon>
        <taxon>Streptomyces</taxon>
    </lineage>
</organism>